<protein>
    <submittedName>
        <fullName evidence="6">Ankyrin repeat and SOCS box protein 11-like</fullName>
    </submittedName>
</protein>
<evidence type="ECO:0000313" key="6">
    <source>
        <dbReference type="RefSeq" id="XP_030055517.1"/>
    </source>
</evidence>
<dbReference type="InterPro" id="IPR036770">
    <property type="entry name" value="Ankyrin_rpt-contain_sf"/>
</dbReference>
<evidence type="ECO:0000256" key="2">
    <source>
        <dbReference type="ARBA" id="ARBA00022737"/>
    </source>
</evidence>
<dbReference type="PANTHER" id="PTHR24136">
    <property type="entry name" value="SOWAH (DROSOPHILA) HOMOLOG"/>
    <property type="match status" value="1"/>
</dbReference>
<comment type="similarity">
    <text evidence="1">Belongs to the ankyrin SOCS box (ASB) family.</text>
</comment>
<keyword evidence="5" id="KW-1185">Reference proteome</keyword>
<dbReference type="Proteomes" id="UP000515156">
    <property type="component" value="Chromosome 4"/>
</dbReference>
<dbReference type="GO" id="GO:0045732">
    <property type="term" value="P:positive regulation of protein catabolic process"/>
    <property type="evidence" value="ECO:0007669"/>
    <property type="project" value="TreeGrafter"/>
</dbReference>
<evidence type="ECO:0000256" key="3">
    <source>
        <dbReference type="ARBA" id="ARBA00022786"/>
    </source>
</evidence>
<dbReference type="Gene3D" id="1.25.40.20">
    <property type="entry name" value="Ankyrin repeat-containing domain"/>
    <property type="match status" value="1"/>
</dbReference>
<dbReference type="RefSeq" id="XP_030055517.1">
    <property type="nucleotide sequence ID" value="XM_030199657.1"/>
</dbReference>
<dbReference type="InParanoid" id="A0A6P7XJ40"/>
<dbReference type="PANTHER" id="PTHR24136:SF14">
    <property type="entry name" value="ANKYRIN REPEAT AND SOCS BOX PROTEIN 11"/>
    <property type="match status" value="1"/>
</dbReference>
<name>A0A6P7XJ40_9AMPH</name>
<dbReference type="OrthoDB" id="341259at2759"/>
<evidence type="ECO:0000256" key="1">
    <source>
        <dbReference type="ARBA" id="ARBA00005949"/>
    </source>
</evidence>
<accession>A0A6P7XJ40</accession>
<dbReference type="InterPro" id="IPR051573">
    <property type="entry name" value="Ankyrin-SOCS_box_domain"/>
</dbReference>
<gene>
    <name evidence="6" type="primary">LOC115468126</name>
</gene>
<evidence type="ECO:0000313" key="5">
    <source>
        <dbReference type="Proteomes" id="UP000515156"/>
    </source>
</evidence>
<dbReference type="KEGG" id="muo:115468126"/>
<evidence type="ECO:0000256" key="4">
    <source>
        <dbReference type="ARBA" id="ARBA00023043"/>
    </source>
</evidence>
<dbReference type="SUPFAM" id="SSF48403">
    <property type="entry name" value="Ankyrin repeat"/>
    <property type="match status" value="1"/>
</dbReference>
<organism evidence="5 6">
    <name type="scientific">Microcaecilia unicolor</name>
    <dbReference type="NCBI Taxonomy" id="1415580"/>
    <lineage>
        <taxon>Eukaryota</taxon>
        <taxon>Metazoa</taxon>
        <taxon>Chordata</taxon>
        <taxon>Craniata</taxon>
        <taxon>Vertebrata</taxon>
        <taxon>Euteleostomi</taxon>
        <taxon>Amphibia</taxon>
        <taxon>Gymnophiona</taxon>
        <taxon>Siphonopidae</taxon>
        <taxon>Microcaecilia</taxon>
    </lineage>
</organism>
<reference evidence="6" key="1">
    <citation type="submission" date="2025-08" db="UniProtKB">
        <authorList>
            <consortium name="RefSeq"/>
        </authorList>
    </citation>
    <scope>IDENTIFICATION</scope>
</reference>
<sequence>MKSLEPVLSLSWELKDVLYGNQICHAFQGVNAVTIDACCSGNAACVIMLLEHGARPEPDPKFVFTLHEAVKRGNWIITAVLTLLVLNVKGCIAPGFRARSGWSLLKVTGSVQKFFWPINEEAPQLETPLYTACVYQRTKCVRQLLDLGTDH</sequence>
<keyword evidence="4" id="KW-0040">ANK repeat</keyword>
<dbReference type="GO" id="GO:0016567">
    <property type="term" value="P:protein ubiquitination"/>
    <property type="evidence" value="ECO:0007669"/>
    <property type="project" value="TreeGrafter"/>
</dbReference>
<keyword evidence="3" id="KW-0833">Ubl conjugation pathway</keyword>
<proteinExistence type="inferred from homology"/>
<keyword evidence="2" id="KW-0677">Repeat</keyword>
<dbReference type="GeneID" id="115468126"/>
<dbReference type="AlphaFoldDB" id="A0A6P7XJ40"/>